<name>A0A9J6DBS1_RHIMP</name>
<proteinExistence type="predicted"/>
<reference evidence="3" key="1">
    <citation type="journal article" date="2020" name="Cell">
        <title>Large-Scale Comparative Analyses of Tick Genomes Elucidate Their Genetic Diversity and Vector Capacities.</title>
        <authorList>
            <consortium name="Tick Genome and Microbiome Consortium (TIGMIC)"/>
            <person name="Jia N."/>
            <person name="Wang J."/>
            <person name="Shi W."/>
            <person name="Du L."/>
            <person name="Sun Y."/>
            <person name="Zhan W."/>
            <person name="Jiang J.F."/>
            <person name="Wang Q."/>
            <person name="Zhang B."/>
            <person name="Ji P."/>
            <person name="Bell-Sakyi L."/>
            <person name="Cui X.M."/>
            <person name="Yuan T.T."/>
            <person name="Jiang B.G."/>
            <person name="Yang W.F."/>
            <person name="Lam T.T."/>
            <person name="Chang Q.C."/>
            <person name="Ding S.J."/>
            <person name="Wang X.J."/>
            <person name="Zhu J.G."/>
            <person name="Ruan X.D."/>
            <person name="Zhao L."/>
            <person name="Wei J.T."/>
            <person name="Ye R.Z."/>
            <person name="Que T.C."/>
            <person name="Du C.H."/>
            <person name="Zhou Y.H."/>
            <person name="Cheng J.X."/>
            <person name="Dai P.F."/>
            <person name="Guo W.B."/>
            <person name="Han X.H."/>
            <person name="Huang E.J."/>
            <person name="Li L.F."/>
            <person name="Wei W."/>
            <person name="Gao Y.C."/>
            <person name="Liu J.Z."/>
            <person name="Shao H.Z."/>
            <person name="Wang X."/>
            <person name="Wang C.C."/>
            <person name="Yang T.C."/>
            <person name="Huo Q.B."/>
            <person name="Li W."/>
            <person name="Chen H.Y."/>
            <person name="Chen S.E."/>
            <person name="Zhou L.G."/>
            <person name="Ni X.B."/>
            <person name="Tian J.H."/>
            <person name="Sheng Y."/>
            <person name="Liu T."/>
            <person name="Pan Y.S."/>
            <person name="Xia L.Y."/>
            <person name="Li J."/>
            <person name="Zhao F."/>
            <person name="Cao W.C."/>
        </authorList>
    </citation>
    <scope>NUCLEOTIDE SEQUENCE</scope>
    <source>
        <strain evidence="3">Rmic-2018</strain>
    </source>
</reference>
<keyword evidence="4" id="KW-1185">Reference proteome</keyword>
<evidence type="ECO:0000313" key="4">
    <source>
        <dbReference type="Proteomes" id="UP000821866"/>
    </source>
</evidence>
<keyword evidence="1" id="KW-0732">Signal</keyword>
<accession>A0A9J6DBS1</accession>
<feature type="signal peptide" evidence="1">
    <location>
        <begin position="1"/>
        <end position="27"/>
    </location>
</feature>
<dbReference type="InterPro" id="IPR036691">
    <property type="entry name" value="Endo/exonu/phosph_ase_sf"/>
</dbReference>
<evidence type="ECO:0000259" key="2">
    <source>
        <dbReference type="Pfam" id="PF14529"/>
    </source>
</evidence>
<reference evidence="3" key="2">
    <citation type="submission" date="2021-09" db="EMBL/GenBank/DDBJ databases">
        <authorList>
            <person name="Jia N."/>
            <person name="Wang J."/>
            <person name="Shi W."/>
            <person name="Du L."/>
            <person name="Sun Y."/>
            <person name="Zhan W."/>
            <person name="Jiang J."/>
            <person name="Wang Q."/>
            <person name="Zhang B."/>
            <person name="Ji P."/>
            <person name="Sakyi L.B."/>
            <person name="Cui X."/>
            <person name="Yuan T."/>
            <person name="Jiang B."/>
            <person name="Yang W."/>
            <person name="Lam T.T.-Y."/>
            <person name="Chang Q."/>
            <person name="Ding S."/>
            <person name="Wang X."/>
            <person name="Zhu J."/>
            <person name="Ruan X."/>
            <person name="Zhao L."/>
            <person name="Wei J."/>
            <person name="Que T."/>
            <person name="Du C."/>
            <person name="Cheng J."/>
            <person name="Dai P."/>
            <person name="Han X."/>
            <person name="Huang E."/>
            <person name="Gao Y."/>
            <person name="Liu J."/>
            <person name="Shao H."/>
            <person name="Ye R."/>
            <person name="Li L."/>
            <person name="Wei W."/>
            <person name="Wang X."/>
            <person name="Wang C."/>
            <person name="Huo Q."/>
            <person name="Li W."/>
            <person name="Guo W."/>
            <person name="Chen H."/>
            <person name="Chen S."/>
            <person name="Zhou L."/>
            <person name="Zhou L."/>
            <person name="Ni X."/>
            <person name="Tian J."/>
            <person name="Zhou Y."/>
            <person name="Sheng Y."/>
            <person name="Liu T."/>
            <person name="Pan Y."/>
            <person name="Xia L."/>
            <person name="Li J."/>
            <person name="Zhao F."/>
            <person name="Cao W."/>
        </authorList>
    </citation>
    <scope>NUCLEOTIDE SEQUENCE</scope>
    <source>
        <strain evidence="3">Rmic-2018</strain>
        <tissue evidence="3">Larvae</tissue>
    </source>
</reference>
<dbReference type="InterPro" id="IPR005135">
    <property type="entry name" value="Endo/exonuclease/phosphatase"/>
</dbReference>
<feature type="domain" description="Endonuclease/exonuclease/phosphatase" evidence="2">
    <location>
        <begin position="32"/>
        <end position="139"/>
    </location>
</feature>
<dbReference type="VEuPathDB" id="VectorBase:LOC119180902"/>
<dbReference type="AlphaFoldDB" id="A0A9J6DBS1"/>
<dbReference type="SUPFAM" id="SSF56219">
    <property type="entry name" value="DNase I-like"/>
    <property type="match status" value="1"/>
</dbReference>
<protein>
    <recommendedName>
        <fullName evidence="2">Endonuclease/exonuclease/phosphatase domain-containing protein</fullName>
    </recommendedName>
</protein>
<comment type="caution">
    <text evidence="3">The sequence shown here is derived from an EMBL/GenBank/DDBJ whole genome shotgun (WGS) entry which is preliminary data.</text>
</comment>
<feature type="chain" id="PRO_5039921516" description="Endonuclease/exonuclease/phosphatase domain-containing protein" evidence="1">
    <location>
        <begin position="28"/>
        <end position="193"/>
    </location>
</feature>
<evidence type="ECO:0000313" key="3">
    <source>
        <dbReference type="EMBL" id="KAH8019496.1"/>
    </source>
</evidence>
<dbReference type="Gene3D" id="3.60.10.10">
    <property type="entry name" value="Endonuclease/exonuclease/phosphatase"/>
    <property type="match status" value="1"/>
</dbReference>
<dbReference type="Pfam" id="PF14529">
    <property type="entry name" value="Exo_endo_phos_2"/>
    <property type="match status" value="1"/>
</dbReference>
<organism evidence="3 4">
    <name type="scientific">Rhipicephalus microplus</name>
    <name type="common">Cattle tick</name>
    <name type="synonym">Boophilus microplus</name>
    <dbReference type="NCBI Taxonomy" id="6941"/>
    <lineage>
        <taxon>Eukaryota</taxon>
        <taxon>Metazoa</taxon>
        <taxon>Ecdysozoa</taxon>
        <taxon>Arthropoda</taxon>
        <taxon>Chelicerata</taxon>
        <taxon>Arachnida</taxon>
        <taxon>Acari</taxon>
        <taxon>Parasitiformes</taxon>
        <taxon>Ixodida</taxon>
        <taxon>Ixodoidea</taxon>
        <taxon>Ixodidae</taxon>
        <taxon>Rhipicephalinae</taxon>
        <taxon>Rhipicephalus</taxon>
        <taxon>Boophilus</taxon>
    </lineage>
</organism>
<dbReference type="EMBL" id="JABSTU010000010">
    <property type="protein sequence ID" value="KAH8019496.1"/>
    <property type="molecule type" value="Genomic_DNA"/>
</dbReference>
<dbReference type="GO" id="GO:0003824">
    <property type="term" value="F:catalytic activity"/>
    <property type="evidence" value="ECO:0007669"/>
    <property type="project" value="InterPro"/>
</dbReference>
<sequence>MWVEGYLQGLAVLVGVAYFAVSAGADAGNSRMAQCIREDVARWANQRGVLIMGDFNGHLQALDGFQDTNGELLLALARTLALDVLNLRPECEGQYTWSARNSRSCIYYVLATPALARRLTHMNIDEKGEFSIGSDHNRIKLSFSRSFWRTIVKEHRNAAERHLPQLEYAAVAKHSSRTFNRRNHQHMINLCLN</sequence>
<dbReference type="Proteomes" id="UP000821866">
    <property type="component" value="Chromosome 8"/>
</dbReference>
<gene>
    <name evidence="3" type="ORF">HPB51_019835</name>
</gene>
<evidence type="ECO:0000256" key="1">
    <source>
        <dbReference type="SAM" id="SignalP"/>
    </source>
</evidence>